<dbReference type="AlphaFoldDB" id="A0A6N0HZ60"/>
<evidence type="ECO:0000313" key="3">
    <source>
        <dbReference type="Proteomes" id="UP000509658"/>
    </source>
</evidence>
<accession>A0A6N0HZ60</accession>
<evidence type="ECO:0000313" key="2">
    <source>
        <dbReference type="EMBL" id="QKQ27662.1"/>
    </source>
</evidence>
<reference evidence="2 3" key="1">
    <citation type="submission" date="2020-05" db="EMBL/GenBank/DDBJ databases">
        <title>Horizontal transmission and recombination maintain forever young bacterial symbiont genomes.</title>
        <authorList>
            <person name="Russell S.L."/>
            <person name="Pepper-Tunick E."/>
            <person name="Svedberg J."/>
            <person name="Byrne A."/>
            <person name="Ruelas Castillo J."/>
            <person name="Vollmers C."/>
            <person name="Beinart R.A."/>
            <person name="Corbett-Detig R."/>
        </authorList>
    </citation>
    <scope>NUCLEOTIDE SEQUENCE [LARGE SCALE GENOMIC DNA]</scope>
    <source>
        <strain evidence="2">Santa_Monica_outfall</strain>
    </source>
</reference>
<feature type="transmembrane region" description="Helical" evidence="1">
    <location>
        <begin position="121"/>
        <end position="143"/>
    </location>
</feature>
<protein>
    <submittedName>
        <fullName evidence="2">Uncharacterized protein</fullName>
    </submittedName>
</protein>
<keyword evidence="3" id="KW-1185">Reference proteome</keyword>
<organism evidence="2 3">
    <name type="scientific">Candidatus Reidiella endopervernicosa</name>
    <dbReference type="NCBI Taxonomy" id="2738883"/>
    <lineage>
        <taxon>Bacteria</taxon>
        <taxon>Pseudomonadati</taxon>
        <taxon>Pseudomonadota</taxon>
        <taxon>Gammaproteobacteria</taxon>
        <taxon>Candidatus Reidiella</taxon>
    </lineage>
</organism>
<name>A0A6N0HZ60_9GAMM</name>
<proteinExistence type="predicted"/>
<feature type="transmembrane region" description="Helical" evidence="1">
    <location>
        <begin position="70"/>
        <end position="88"/>
    </location>
</feature>
<sequence>MDKPDSKYLLLIGISFLCSVVFMGVWALAHPHINEILYPIGKATLDAGLSREINPTLSIVLTTIVDLVEYVAMSLISAIPSSLILYFSNVNNIRIASVLIAVIVVVVLVSTRLWLLYVPPTINAVVGVGVLSILIVLSNIYVYKISNKTLMRLTSASN</sequence>
<feature type="transmembrane region" description="Helical" evidence="1">
    <location>
        <begin position="95"/>
        <end position="115"/>
    </location>
</feature>
<dbReference type="RefSeq" id="WP_174673528.1">
    <property type="nucleotide sequence ID" value="NZ_CP054491.1"/>
</dbReference>
<gene>
    <name evidence="2" type="ORF">HUE57_16200</name>
</gene>
<dbReference type="EMBL" id="CP054491">
    <property type="protein sequence ID" value="QKQ27662.1"/>
    <property type="molecule type" value="Genomic_DNA"/>
</dbReference>
<evidence type="ECO:0000256" key="1">
    <source>
        <dbReference type="SAM" id="Phobius"/>
    </source>
</evidence>
<dbReference type="KEGG" id="rev:HUE57_16200"/>
<feature type="transmembrane region" description="Helical" evidence="1">
    <location>
        <begin position="9"/>
        <end position="29"/>
    </location>
</feature>
<keyword evidence="1" id="KW-0812">Transmembrane</keyword>
<dbReference type="Proteomes" id="UP000509658">
    <property type="component" value="Chromosome"/>
</dbReference>
<keyword evidence="1" id="KW-0472">Membrane</keyword>
<keyword evidence="1" id="KW-1133">Transmembrane helix</keyword>